<dbReference type="PANTHER" id="PTHR19432:SF70">
    <property type="entry name" value="SUCROSE TRANSPORT PROTEIN SUC1-RELATED"/>
    <property type="match status" value="1"/>
</dbReference>
<evidence type="ECO:0000256" key="8">
    <source>
        <dbReference type="SAM" id="Phobius"/>
    </source>
</evidence>
<evidence type="ECO:0000313" key="9">
    <source>
        <dbReference type="EMBL" id="RXH81188.1"/>
    </source>
</evidence>
<name>A0A498IBP3_MALDO</name>
<keyword evidence="5" id="KW-0769">Symport</keyword>
<evidence type="ECO:0000256" key="7">
    <source>
        <dbReference type="ARBA" id="ARBA00023136"/>
    </source>
</evidence>
<dbReference type="Proteomes" id="UP000290289">
    <property type="component" value="Chromosome 12"/>
</dbReference>
<evidence type="ECO:0000256" key="4">
    <source>
        <dbReference type="ARBA" id="ARBA00022692"/>
    </source>
</evidence>
<dbReference type="EMBL" id="RDQH01000338">
    <property type="protein sequence ID" value="RXH81188.1"/>
    <property type="molecule type" value="Genomic_DNA"/>
</dbReference>
<evidence type="ECO:0000256" key="2">
    <source>
        <dbReference type="ARBA" id="ARBA00022448"/>
    </source>
</evidence>
<feature type="transmembrane region" description="Helical" evidence="8">
    <location>
        <begin position="90"/>
        <end position="109"/>
    </location>
</feature>
<organism evidence="9 10">
    <name type="scientific">Malus domestica</name>
    <name type="common">Apple</name>
    <name type="synonym">Pyrus malus</name>
    <dbReference type="NCBI Taxonomy" id="3750"/>
    <lineage>
        <taxon>Eukaryota</taxon>
        <taxon>Viridiplantae</taxon>
        <taxon>Streptophyta</taxon>
        <taxon>Embryophyta</taxon>
        <taxon>Tracheophyta</taxon>
        <taxon>Spermatophyta</taxon>
        <taxon>Magnoliopsida</taxon>
        <taxon>eudicotyledons</taxon>
        <taxon>Gunneridae</taxon>
        <taxon>Pentapetalae</taxon>
        <taxon>rosids</taxon>
        <taxon>fabids</taxon>
        <taxon>Rosales</taxon>
        <taxon>Rosaceae</taxon>
        <taxon>Amygdaloideae</taxon>
        <taxon>Maleae</taxon>
        <taxon>Malus</taxon>
    </lineage>
</organism>
<feature type="transmembrane region" description="Helical" evidence="8">
    <location>
        <begin position="129"/>
        <end position="147"/>
    </location>
</feature>
<evidence type="ECO:0000256" key="3">
    <source>
        <dbReference type="ARBA" id="ARBA00022597"/>
    </source>
</evidence>
<dbReference type="AlphaFoldDB" id="A0A498IBP3"/>
<dbReference type="GO" id="GO:0005886">
    <property type="term" value="C:plasma membrane"/>
    <property type="evidence" value="ECO:0007669"/>
    <property type="project" value="TreeGrafter"/>
</dbReference>
<accession>A0A498IBP3</accession>
<gene>
    <name evidence="9" type="ORF">DVH24_005102</name>
</gene>
<feature type="transmembrane region" description="Helical" evidence="8">
    <location>
        <begin position="12"/>
        <end position="31"/>
    </location>
</feature>
<keyword evidence="3" id="KW-0762">Sugar transport</keyword>
<dbReference type="PANTHER" id="PTHR19432">
    <property type="entry name" value="SUGAR TRANSPORTER"/>
    <property type="match status" value="1"/>
</dbReference>
<proteinExistence type="predicted"/>
<evidence type="ECO:0000313" key="10">
    <source>
        <dbReference type="Proteomes" id="UP000290289"/>
    </source>
</evidence>
<keyword evidence="10" id="KW-1185">Reference proteome</keyword>
<comment type="subcellular location">
    <subcellularLocation>
        <location evidence="1">Membrane</location>
        <topology evidence="1">Multi-pass membrane protein</topology>
    </subcellularLocation>
</comment>
<keyword evidence="4 8" id="KW-0812">Transmembrane</keyword>
<keyword evidence="6 8" id="KW-1133">Transmembrane helix</keyword>
<keyword evidence="2" id="KW-0813">Transport</keyword>
<evidence type="ECO:0000256" key="1">
    <source>
        <dbReference type="ARBA" id="ARBA00004141"/>
    </source>
</evidence>
<dbReference type="GO" id="GO:0005773">
    <property type="term" value="C:vacuole"/>
    <property type="evidence" value="ECO:0007669"/>
    <property type="project" value="TreeGrafter"/>
</dbReference>
<dbReference type="GO" id="GO:0008506">
    <property type="term" value="F:sucrose:proton symporter activity"/>
    <property type="evidence" value="ECO:0007669"/>
    <property type="project" value="TreeGrafter"/>
</dbReference>
<comment type="caution">
    <text evidence="9">The sequence shown here is derived from an EMBL/GenBank/DDBJ whole genome shotgun (WGS) entry which is preliminary data.</text>
</comment>
<dbReference type="STRING" id="3750.A0A498IBP3"/>
<evidence type="ECO:0000256" key="6">
    <source>
        <dbReference type="ARBA" id="ARBA00022989"/>
    </source>
</evidence>
<sequence length="148" mass="16123">MIGAFKELQRPMLVLLLVTCLNWIVWFPFLLFNPDWMGNEVYSGQVGKGRLYDLGVRAGSLGLLSNSVILRFMSLGVEHLGRWVGGVKRLWAVVKFLLAVYMALTVLITKLAEASRHGHIGVELPLPPAGIKAGALSLFAVLGIPLAA</sequence>
<reference evidence="9 10" key="1">
    <citation type="submission" date="2018-10" db="EMBL/GenBank/DDBJ databases">
        <title>A high-quality apple genome assembly.</title>
        <authorList>
            <person name="Hu J."/>
        </authorList>
    </citation>
    <scope>NUCLEOTIDE SEQUENCE [LARGE SCALE GENOMIC DNA]</scope>
    <source>
        <strain evidence="10">cv. HFTH1</strain>
        <tissue evidence="9">Young leaf</tissue>
    </source>
</reference>
<evidence type="ECO:0000256" key="5">
    <source>
        <dbReference type="ARBA" id="ARBA00022847"/>
    </source>
</evidence>
<keyword evidence="7 8" id="KW-0472">Membrane</keyword>
<protein>
    <submittedName>
        <fullName evidence="9">Uncharacterized protein</fullName>
    </submittedName>
</protein>
<feature type="transmembrane region" description="Helical" evidence="8">
    <location>
        <begin position="51"/>
        <end position="70"/>
    </location>
</feature>